<protein>
    <submittedName>
        <fullName evidence="2">Uncharacterized protein</fullName>
    </submittedName>
</protein>
<keyword evidence="3" id="KW-1185">Reference proteome</keyword>
<feature type="transmembrane region" description="Helical" evidence="1">
    <location>
        <begin position="104"/>
        <end position="130"/>
    </location>
</feature>
<evidence type="ECO:0000313" key="3">
    <source>
        <dbReference type="Proteomes" id="UP001239462"/>
    </source>
</evidence>
<keyword evidence="1" id="KW-1133">Transmembrane helix</keyword>
<feature type="transmembrane region" description="Helical" evidence="1">
    <location>
        <begin position="61"/>
        <end position="80"/>
    </location>
</feature>
<organism evidence="2 3">
    <name type="scientific">Roseiconus lacunae</name>
    <dbReference type="NCBI Taxonomy" id="2605694"/>
    <lineage>
        <taxon>Bacteria</taxon>
        <taxon>Pseudomonadati</taxon>
        <taxon>Planctomycetota</taxon>
        <taxon>Planctomycetia</taxon>
        <taxon>Pirellulales</taxon>
        <taxon>Pirellulaceae</taxon>
        <taxon>Roseiconus</taxon>
    </lineage>
</organism>
<comment type="caution">
    <text evidence="2">The sequence shown here is derived from an EMBL/GenBank/DDBJ whole genome shotgun (WGS) entry which is preliminary data.</text>
</comment>
<evidence type="ECO:0000256" key="1">
    <source>
        <dbReference type="SAM" id="Phobius"/>
    </source>
</evidence>
<evidence type="ECO:0000313" key="2">
    <source>
        <dbReference type="EMBL" id="MDM4015148.1"/>
    </source>
</evidence>
<name>A0ABT7PF72_9BACT</name>
<dbReference type="EMBL" id="JASZZN010000004">
    <property type="protein sequence ID" value="MDM4015148.1"/>
    <property type="molecule type" value="Genomic_DNA"/>
</dbReference>
<accession>A0ABT7PF72</accession>
<reference evidence="2 3" key="1">
    <citation type="submission" date="2023-06" db="EMBL/GenBank/DDBJ databases">
        <title>Roseiconus lacunae JC819 isolated from Gulf of Mannar region, Tamil Nadu.</title>
        <authorList>
            <person name="Pk S."/>
            <person name="Ch S."/>
            <person name="Ch V.R."/>
        </authorList>
    </citation>
    <scope>NUCLEOTIDE SEQUENCE [LARGE SCALE GENOMIC DNA]</scope>
    <source>
        <strain evidence="2 3">JC819</strain>
    </source>
</reference>
<feature type="transmembrane region" description="Helical" evidence="1">
    <location>
        <begin position="33"/>
        <end position="54"/>
    </location>
</feature>
<proteinExistence type="predicted"/>
<keyword evidence="1" id="KW-0472">Membrane</keyword>
<gene>
    <name evidence="2" type="ORF">QTN89_06875</name>
</gene>
<sequence length="139" mass="14773">MFAYTAAWIGTAIYVGAGNVFTIWKMQPLSDHALQASIFFAGAIGSFLAICYFTRSRGVRSHLFISAVSGAAFAAAPYAFEPIIDLVPADIVADAGHKFDTMPIALNALVFFLGTTSSVLLAAWICDALASTKTKTEAR</sequence>
<dbReference type="Proteomes" id="UP001239462">
    <property type="component" value="Unassembled WGS sequence"/>
</dbReference>
<keyword evidence="1" id="KW-0812">Transmembrane</keyword>
<dbReference type="RefSeq" id="WP_160149413.1">
    <property type="nucleotide sequence ID" value="NZ_JASZZN010000004.1"/>
</dbReference>